<dbReference type="PANTHER" id="PTHR11749">
    <property type="entry name" value="RIBULOSE-5-PHOSPHATE-3-EPIMERASE"/>
    <property type="match status" value="1"/>
</dbReference>
<organism evidence="4 5">
    <name type="scientific">Hyalomma marginatum</name>
    <dbReference type="NCBI Taxonomy" id="34627"/>
    <lineage>
        <taxon>Eukaryota</taxon>
        <taxon>Metazoa</taxon>
        <taxon>Ecdysozoa</taxon>
        <taxon>Arthropoda</taxon>
        <taxon>Chelicerata</taxon>
        <taxon>Arachnida</taxon>
        <taxon>Acari</taxon>
        <taxon>Parasitiformes</taxon>
        <taxon>Ixodida</taxon>
        <taxon>Ixodoidea</taxon>
        <taxon>Ixodidae</taxon>
        <taxon>Hyalomminae</taxon>
        <taxon>Hyalomma</taxon>
    </lineage>
</organism>
<dbReference type="GO" id="GO:0005975">
    <property type="term" value="P:carbohydrate metabolic process"/>
    <property type="evidence" value="ECO:0007669"/>
    <property type="project" value="InterPro"/>
</dbReference>
<feature type="non-terminal residue" evidence="4">
    <location>
        <position position="1"/>
    </location>
</feature>
<evidence type="ECO:0000313" key="4">
    <source>
        <dbReference type="EMBL" id="CAG7588582.1"/>
    </source>
</evidence>
<dbReference type="AlphaFoldDB" id="A0A8S4C176"/>
<keyword evidence="3" id="KW-0812">Transmembrane</keyword>
<gene>
    <name evidence="4" type="primary">rpe_1</name>
    <name evidence="4" type="ORF">MHYMCMPASI_00012</name>
</gene>
<feature type="transmembrane region" description="Helical" evidence="3">
    <location>
        <begin position="54"/>
        <end position="77"/>
    </location>
</feature>
<dbReference type="InterPro" id="IPR013785">
    <property type="entry name" value="Aldolase_TIM"/>
</dbReference>
<keyword evidence="3" id="KW-1133">Transmembrane helix</keyword>
<accession>A0A8S4C176</accession>
<reference evidence="4" key="1">
    <citation type="submission" date="2021-06" db="EMBL/GenBank/DDBJ databases">
        <authorList>
            <person name="Nardi T."/>
            <person name="Nardi T."/>
        </authorList>
    </citation>
    <scope>NUCLEOTIDE SEQUENCE</scope>
</reference>
<protein>
    <submittedName>
        <fullName evidence="4">Ribulose-phosphate 3-epimerase</fullName>
    </submittedName>
</protein>
<dbReference type="EMBL" id="CAJVAF010000005">
    <property type="protein sequence ID" value="CAG7588582.1"/>
    <property type="molecule type" value="Genomic_DNA"/>
</dbReference>
<dbReference type="InterPro" id="IPR011060">
    <property type="entry name" value="RibuloseP-bd_barrel"/>
</dbReference>
<dbReference type="GO" id="GO:0046872">
    <property type="term" value="F:metal ion binding"/>
    <property type="evidence" value="ECO:0007669"/>
    <property type="project" value="UniProtKB-KW"/>
</dbReference>
<keyword evidence="1" id="KW-0479">Metal-binding</keyword>
<evidence type="ECO:0000256" key="1">
    <source>
        <dbReference type="ARBA" id="ARBA00022723"/>
    </source>
</evidence>
<name>A0A8S4C176_9ACAR</name>
<proteinExistence type="predicted"/>
<evidence type="ECO:0000256" key="3">
    <source>
        <dbReference type="SAM" id="Phobius"/>
    </source>
</evidence>
<keyword evidence="5" id="KW-1185">Reference proteome</keyword>
<dbReference type="SUPFAM" id="SSF51366">
    <property type="entry name" value="Ribulose-phoshate binding barrel"/>
    <property type="match status" value="1"/>
</dbReference>
<sequence>VITEHSQIPLDVHLIIEKPERYIKEFITASNSILTIHLEATQNPKATLQKIKSYGAVAGISISPAILMRGLWITYMIL</sequence>
<dbReference type="Proteomes" id="UP000837675">
    <property type="component" value="Unassembled WGS sequence"/>
</dbReference>
<evidence type="ECO:0000313" key="5">
    <source>
        <dbReference type="Proteomes" id="UP000837675"/>
    </source>
</evidence>
<dbReference type="Pfam" id="PF00834">
    <property type="entry name" value="Ribul_P_3_epim"/>
    <property type="match status" value="1"/>
</dbReference>
<comment type="caution">
    <text evidence="4">The sequence shown here is derived from an EMBL/GenBank/DDBJ whole genome shotgun (WGS) entry which is preliminary data.</text>
</comment>
<keyword evidence="2" id="KW-0413">Isomerase</keyword>
<evidence type="ECO:0000256" key="2">
    <source>
        <dbReference type="ARBA" id="ARBA00023235"/>
    </source>
</evidence>
<dbReference type="InterPro" id="IPR000056">
    <property type="entry name" value="Ribul_P_3_epim-like"/>
</dbReference>
<dbReference type="Gene3D" id="3.20.20.70">
    <property type="entry name" value="Aldolase class I"/>
    <property type="match status" value="1"/>
</dbReference>
<dbReference type="GO" id="GO:0016857">
    <property type="term" value="F:racemase and epimerase activity, acting on carbohydrates and derivatives"/>
    <property type="evidence" value="ECO:0007669"/>
    <property type="project" value="InterPro"/>
</dbReference>
<keyword evidence="3" id="KW-0472">Membrane</keyword>